<evidence type="ECO:0000313" key="1">
    <source>
        <dbReference type="EMBL" id="GCE30008.1"/>
    </source>
</evidence>
<name>A0A402BF39_9CHLR</name>
<reference evidence="2" key="1">
    <citation type="submission" date="2018-12" db="EMBL/GenBank/DDBJ databases">
        <title>Tengunoibacter tsumagoiensis gen. nov., sp. nov., Dictyobacter kobayashii sp. nov., D. alpinus sp. nov., and D. joshuensis sp. nov. and description of Dictyobacteraceae fam. nov. within the order Ktedonobacterales isolated from Tengu-no-mugimeshi.</title>
        <authorList>
            <person name="Wang C.M."/>
            <person name="Zheng Y."/>
            <person name="Sakai Y."/>
            <person name="Toyoda A."/>
            <person name="Minakuchi Y."/>
            <person name="Abe K."/>
            <person name="Yokota A."/>
            <person name="Yabe S."/>
        </authorList>
    </citation>
    <scope>NUCLEOTIDE SEQUENCE [LARGE SCALE GENOMIC DNA]</scope>
    <source>
        <strain evidence="2">Uno16</strain>
    </source>
</reference>
<accession>A0A402BF39</accession>
<gene>
    <name evidence="1" type="ORF">KDA_54920</name>
</gene>
<keyword evidence="2" id="KW-1185">Reference proteome</keyword>
<dbReference type="AlphaFoldDB" id="A0A402BF39"/>
<dbReference type="EMBL" id="BIFT01000002">
    <property type="protein sequence ID" value="GCE30008.1"/>
    <property type="molecule type" value="Genomic_DNA"/>
</dbReference>
<protein>
    <submittedName>
        <fullName evidence="1">Uncharacterized protein</fullName>
    </submittedName>
</protein>
<dbReference type="RefSeq" id="WP_126630179.1">
    <property type="nucleotide sequence ID" value="NZ_BIFT01000002.1"/>
</dbReference>
<sequence>MLVMRFDYFTIAAVLCSLTQLWEGAEKLAAQQIPLWQDRPVSWKYHFKQKKWGVIGLQEEQEWEMAP</sequence>
<evidence type="ECO:0000313" key="2">
    <source>
        <dbReference type="Proteomes" id="UP000287171"/>
    </source>
</evidence>
<comment type="caution">
    <text evidence="1">The sequence shown here is derived from an EMBL/GenBank/DDBJ whole genome shotgun (WGS) entry which is preliminary data.</text>
</comment>
<organism evidence="1 2">
    <name type="scientific">Dictyobacter alpinus</name>
    <dbReference type="NCBI Taxonomy" id="2014873"/>
    <lineage>
        <taxon>Bacteria</taxon>
        <taxon>Bacillati</taxon>
        <taxon>Chloroflexota</taxon>
        <taxon>Ktedonobacteria</taxon>
        <taxon>Ktedonobacterales</taxon>
        <taxon>Dictyobacteraceae</taxon>
        <taxon>Dictyobacter</taxon>
    </lineage>
</organism>
<dbReference type="Proteomes" id="UP000287171">
    <property type="component" value="Unassembled WGS sequence"/>
</dbReference>
<proteinExistence type="predicted"/>